<comment type="caution">
    <text evidence="4">The sequence shown here is derived from an EMBL/GenBank/DDBJ whole genome shotgun (WGS) entry which is preliminary data.</text>
</comment>
<dbReference type="InterPro" id="IPR015943">
    <property type="entry name" value="WD40/YVTN_repeat-like_dom_sf"/>
</dbReference>
<dbReference type="EMBL" id="JACHLD010000001">
    <property type="protein sequence ID" value="MBB4800510.1"/>
    <property type="molecule type" value="Genomic_DNA"/>
</dbReference>
<dbReference type="AlphaFoldDB" id="A0A7W7N599"/>
<evidence type="ECO:0000313" key="4">
    <source>
        <dbReference type="EMBL" id="MBB4800510.1"/>
    </source>
</evidence>
<dbReference type="InterPro" id="IPR028203">
    <property type="entry name" value="PSII_CF48-like_dom"/>
</dbReference>
<evidence type="ECO:0000256" key="1">
    <source>
        <dbReference type="ARBA" id="ARBA00022531"/>
    </source>
</evidence>
<dbReference type="PROSITE" id="PS51257">
    <property type="entry name" value="PROKAR_LIPOPROTEIN"/>
    <property type="match status" value="1"/>
</dbReference>
<gene>
    <name evidence="4" type="ORF">HNP37_000549</name>
</gene>
<dbReference type="RefSeq" id="WP_184158210.1">
    <property type="nucleotide sequence ID" value="NZ_JACHLD010000001.1"/>
</dbReference>
<protein>
    <submittedName>
        <fullName evidence="4">Photosystem II stability/assembly factor-like uncharacterized protein</fullName>
    </submittedName>
</protein>
<proteinExistence type="predicted"/>
<dbReference type="GO" id="GO:0009523">
    <property type="term" value="C:photosystem II"/>
    <property type="evidence" value="ECO:0007669"/>
    <property type="project" value="UniProtKB-KW"/>
</dbReference>
<evidence type="ECO:0000256" key="2">
    <source>
        <dbReference type="ARBA" id="ARBA00023276"/>
    </source>
</evidence>
<evidence type="ECO:0000313" key="5">
    <source>
        <dbReference type="Proteomes" id="UP000561681"/>
    </source>
</evidence>
<dbReference type="Gene3D" id="2.130.10.10">
    <property type="entry name" value="YVTN repeat-like/Quinoprotein amine dehydrogenase"/>
    <property type="match status" value="1"/>
</dbReference>
<sequence length="309" mass="34043">MKKMIGFLFLCLGILGCTSDSDSSANAFVKMNTNTTQSFTDISFIDKNQGIICGSLGFLAKTNNGGKTWTHLNVGDNQTFMSAFMVNSQNFFTARLDLFSTSNSGATFKKNENLSVTSTIFSIKFFNSTKGLLIRGGIIFRSTDSGNTWTETYNLTNPSNLEITSDLIAYAYGGYTSGVVDNGEMLKTIDGGQSWVKILNSDSNIISASFISDNIGYYVNNKTELHKTIDGSKTWVKITALPVYPSSVCFINEKVGYVSTYEGKILETKDAGLNWKIVYNEPNERIFKIITKDNAVFAIGDNGLFLKKR</sequence>
<feature type="domain" description="Photosynthesis system II assembly factor Ycf48/Hcf136-like" evidence="3">
    <location>
        <begin position="179"/>
        <end position="289"/>
    </location>
</feature>
<dbReference type="GO" id="GO:0015979">
    <property type="term" value="P:photosynthesis"/>
    <property type="evidence" value="ECO:0007669"/>
    <property type="project" value="UniProtKB-KW"/>
</dbReference>
<keyword evidence="5" id="KW-1185">Reference proteome</keyword>
<keyword evidence="1" id="KW-0602">Photosynthesis</keyword>
<evidence type="ECO:0000259" key="3">
    <source>
        <dbReference type="Pfam" id="PF14870"/>
    </source>
</evidence>
<dbReference type="PANTHER" id="PTHR47199">
    <property type="entry name" value="PHOTOSYSTEM II STABILITY/ASSEMBLY FACTOR HCF136, CHLOROPLASTIC"/>
    <property type="match status" value="1"/>
</dbReference>
<dbReference type="Pfam" id="PF14870">
    <property type="entry name" value="PSII_BNR"/>
    <property type="match status" value="1"/>
</dbReference>
<organism evidence="4 5">
    <name type="scientific">Flavobacterium nitrogenifigens</name>
    <dbReference type="NCBI Taxonomy" id="1617283"/>
    <lineage>
        <taxon>Bacteria</taxon>
        <taxon>Pseudomonadati</taxon>
        <taxon>Bacteroidota</taxon>
        <taxon>Flavobacteriia</taxon>
        <taxon>Flavobacteriales</taxon>
        <taxon>Flavobacteriaceae</taxon>
        <taxon>Flavobacterium</taxon>
    </lineage>
</organism>
<name>A0A7W7N599_9FLAO</name>
<dbReference type="SUPFAM" id="SSF110296">
    <property type="entry name" value="Oligoxyloglucan reducing end-specific cellobiohydrolase"/>
    <property type="match status" value="2"/>
</dbReference>
<reference evidence="4 5" key="1">
    <citation type="submission" date="2020-08" db="EMBL/GenBank/DDBJ databases">
        <title>Functional genomics of gut bacteria from endangered species of beetles.</title>
        <authorList>
            <person name="Carlos-Shanley C."/>
        </authorList>
    </citation>
    <scope>NUCLEOTIDE SEQUENCE [LARGE SCALE GENOMIC DNA]</scope>
    <source>
        <strain evidence="4 5">S00142</strain>
    </source>
</reference>
<keyword evidence="2" id="KW-0604">Photosystem II</keyword>
<dbReference type="Proteomes" id="UP000561681">
    <property type="component" value="Unassembled WGS sequence"/>
</dbReference>
<dbReference type="PANTHER" id="PTHR47199:SF2">
    <property type="entry name" value="PHOTOSYSTEM II STABILITY_ASSEMBLY FACTOR HCF136, CHLOROPLASTIC"/>
    <property type="match status" value="1"/>
</dbReference>
<accession>A0A7W7N599</accession>